<dbReference type="InterPro" id="IPR018076">
    <property type="entry name" value="T2SS_GspF_dom"/>
</dbReference>
<dbReference type="GO" id="GO:0005886">
    <property type="term" value="C:plasma membrane"/>
    <property type="evidence" value="ECO:0007669"/>
    <property type="project" value="UniProtKB-SubCell"/>
</dbReference>
<keyword evidence="4 6" id="KW-1133">Transmembrane helix</keyword>
<dbReference type="InterPro" id="IPR042094">
    <property type="entry name" value="T2SS_GspF_sf"/>
</dbReference>
<name>A0A9X3S3J5_9ACTN</name>
<evidence type="ECO:0000256" key="6">
    <source>
        <dbReference type="SAM" id="Phobius"/>
    </source>
</evidence>
<dbReference type="Gene3D" id="1.20.81.30">
    <property type="entry name" value="Type II secretion system (T2SS), domain F"/>
    <property type="match status" value="1"/>
</dbReference>
<protein>
    <submittedName>
        <fullName evidence="8">Type II secretion system F family protein</fullName>
    </submittedName>
</protein>
<evidence type="ECO:0000313" key="9">
    <source>
        <dbReference type="Proteomes" id="UP001149140"/>
    </source>
</evidence>
<feature type="domain" description="Type II secretion system protein GspF" evidence="7">
    <location>
        <begin position="144"/>
        <end position="266"/>
    </location>
</feature>
<evidence type="ECO:0000256" key="4">
    <source>
        <dbReference type="ARBA" id="ARBA00022989"/>
    </source>
</evidence>
<comment type="subcellular location">
    <subcellularLocation>
        <location evidence="1">Cell membrane</location>
        <topology evidence="1">Multi-pass membrane protein</topology>
    </subcellularLocation>
</comment>
<feature type="transmembrane region" description="Helical" evidence="6">
    <location>
        <begin position="245"/>
        <end position="270"/>
    </location>
</feature>
<evidence type="ECO:0000313" key="8">
    <source>
        <dbReference type="EMBL" id="MDA0163517.1"/>
    </source>
</evidence>
<dbReference type="RefSeq" id="WP_270042762.1">
    <property type="nucleotide sequence ID" value="NZ_JAPDOD010000025.1"/>
</dbReference>
<evidence type="ECO:0000256" key="2">
    <source>
        <dbReference type="ARBA" id="ARBA00022475"/>
    </source>
</evidence>
<evidence type="ECO:0000256" key="1">
    <source>
        <dbReference type="ARBA" id="ARBA00004651"/>
    </source>
</evidence>
<dbReference type="Pfam" id="PF00482">
    <property type="entry name" value="T2SSF"/>
    <property type="match status" value="1"/>
</dbReference>
<feature type="transmembrane region" description="Helical" evidence="6">
    <location>
        <begin position="96"/>
        <end position="124"/>
    </location>
</feature>
<keyword evidence="9" id="KW-1185">Reference proteome</keyword>
<proteinExistence type="predicted"/>
<feature type="transmembrane region" description="Helical" evidence="6">
    <location>
        <begin position="6"/>
        <end position="28"/>
    </location>
</feature>
<reference evidence="8" key="1">
    <citation type="submission" date="2022-10" db="EMBL/GenBank/DDBJ databases">
        <title>The WGS of Solirubrobacter ginsenosidimutans DSM 21036.</title>
        <authorList>
            <person name="Jiang Z."/>
        </authorList>
    </citation>
    <scope>NUCLEOTIDE SEQUENCE</scope>
    <source>
        <strain evidence="8">DSM 21036</strain>
    </source>
</reference>
<dbReference type="Proteomes" id="UP001149140">
    <property type="component" value="Unassembled WGS sequence"/>
</dbReference>
<sequence length="310" mass="32563">MTSASWALVLLVVSGTIGVLGLLQLIAGTSRKAELEERGRAGVRDSTGRNLILRLDARFRRTGPGRKLGASLAGAGATLTPIELVGLVVLSSFVGWLILSLIVARGLALVGAVAASVLIARALIERRRGQRSEAFIEQLPEIGRMLANGASAGLSIPQALAMASRELADPGGAELRRVVEELKLGQSLDAALGHLQDRLPSREVAVLMTTIVIQQRAGGDTVRALGELAQTLEARKDLRREITTLLSGVIFTSYVVAGIGAGTILLLNFMQPGVTREMTGSALGIVGVLVAAGLWTVAFVLIRKTTKVEV</sequence>
<dbReference type="PANTHER" id="PTHR35007">
    <property type="entry name" value="INTEGRAL MEMBRANE PROTEIN-RELATED"/>
    <property type="match status" value="1"/>
</dbReference>
<dbReference type="AlphaFoldDB" id="A0A9X3S3J5"/>
<feature type="transmembrane region" description="Helical" evidence="6">
    <location>
        <begin position="68"/>
        <end position="90"/>
    </location>
</feature>
<comment type="caution">
    <text evidence="8">The sequence shown here is derived from an EMBL/GenBank/DDBJ whole genome shotgun (WGS) entry which is preliminary data.</text>
</comment>
<keyword evidence="5 6" id="KW-0472">Membrane</keyword>
<organism evidence="8 9">
    <name type="scientific">Solirubrobacter ginsenosidimutans</name>
    <dbReference type="NCBI Taxonomy" id="490573"/>
    <lineage>
        <taxon>Bacteria</taxon>
        <taxon>Bacillati</taxon>
        <taxon>Actinomycetota</taxon>
        <taxon>Thermoleophilia</taxon>
        <taxon>Solirubrobacterales</taxon>
        <taxon>Solirubrobacteraceae</taxon>
        <taxon>Solirubrobacter</taxon>
    </lineage>
</organism>
<evidence type="ECO:0000256" key="3">
    <source>
        <dbReference type="ARBA" id="ARBA00022692"/>
    </source>
</evidence>
<feature type="transmembrane region" description="Helical" evidence="6">
    <location>
        <begin position="282"/>
        <end position="302"/>
    </location>
</feature>
<dbReference type="EMBL" id="JAPDOD010000025">
    <property type="protein sequence ID" value="MDA0163517.1"/>
    <property type="molecule type" value="Genomic_DNA"/>
</dbReference>
<keyword evidence="3 6" id="KW-0812">Transmembrane</keyword>
<evidence type="ECO:0000259" key="7">
    <source>
        <dbReference type="Pfam" id="PF00482"/>
    </source>
</evidence>
<keyword evidence="2" id="KW-1003">Cell membrane</keyword>
<dbReference type="PANTHER" id="PTHR35007:SF1">
    <property type="entry name" value="PILUS ASSEMBLY PROTEIN"/>
    <property type="match status" value="1"/>
</dbReference>
<accession>A0A9X3S3J5</accession>
<gene>
    <name evidence="8" type="ORF">OM076_24805</name>
</gene>
<evidence type="ECO:0000256" key="5">
    <source>
        <dbReference type="ARBA" id="ARBA00023136"/>
    </source>
</evidence>